<dbReference type="RefSeq" id="XP_007402030.1">
    <property type="nucleotide sequence ID" value="XM_007401968.1"/>
</dbReference>
<keyword evidence="1" id="KW-0479">Metal-binding</keyword>
<organism evidence="3 4">
    <name type="scientific">Phanerochaete carnosa (strain HHB-10118-sp)</name>
    <name type="common">White-rot fungus</name>
    <name type="synonym">Peniophora carnosa</name>
    <dbReference type="NCBI Taxonomy" id="650164"/>
    <lineage>
        <taxon>Eukaryota</taxon>
        <taxon>Fungi</taxon>
        <taxon>Dikarya</taxon>
        <taxon>Basidiomycota</taxon>
        <taxon>Agaricomycotina</taxon>
        <taxon>Agaricomycetes</taxon>
        <taxon>Polyporales</taxon>
        <taxon>Phanerochaetaceae</taxon>
        <taxon>Phanerochaete</taxon>
    </lineage>
</organism>
<proteinExistence type="predicted"/>
<dbReference type="Proteomes" id="UP000008370">
    <property type="component" value="Unassembled WGS sequence"/>
</dbReference>
<evidence type="ECO:0000313" key="4">
    <source>
        <dbReference type="Proteomes" id="UP000008370"/>
    </source>
</evidence>
<name>K5VRN5_PHACS</name>
<dbReference type="PROSITE" id="PS00202">
    <property type="entry name" value="RUBREDOXIN"/>
    <property type="match status" value="1"/>
</dbReference>
<dbReference type="OrthoDB" id="3249923at2759"/>
<keyword evidence="4" id="KW-1185">Reference proteome</keyword>
<dbReference type="GO" id="GO:0046872">
    <property type="term" value="F:metal ion binding"/>
    <property type="evidence" value="ECO:0007669"/>
    <property type="project" value="UniProtKB-KW"/>
</dbReference>
<dbReference type="GeneID" id="18911649"/>
<dbReference type="InterPro" id="IPR018527">
    <property type="entry name" value="Rubredoxin_Fe_BS"/>
</dbReference>
<dbReference type="EMBL" id="JH930481">
    <property type="protein sequence ID" value="EKM49415.1"/>
    <property type="molecule type" value="Genomic_DNA"/>
</dbReference>
<accession>K5VRN5</accession>
<protein>
    <submittedName>
        <fullName evidence="3">Uncharacterized protein</fullName>
    </submittedName>
</protein>
<evidence type="ECO:0000256" key="1">
    <source>
        <dbReference type="ARBA" id="ARBA00022723"/>
    </source>
</evidence>
<dbReference type="AlphaFoldDB" id="K5VRN5"/>
<feature type="region of interest" description="Disordered" evidence="2">
    <location>
        <begin position="329"/>
        <end position="350"/>
    </location>
</feature>
<sequence length="485" mass="55272">MSDDEDSDDSLGVTKSITGWSQVGRKSTKIAARDILSIDSPGSSTARATTPLSATLARPQKAKRIQEIVVTSSDSEEEDPQGDQAGFLAAAASFRVGIRLQIHKRVPFLLWNLRKSFIRTCELRGVPTLPPKQPEKAIKYTYRFRVLQDLFPGQVPTPRWSEYRELVTEWRCPFCDLLGHLNTEQMLCYHLAQNHADVQMTWRTEGDTGHYMFHLPEPTQDEPSEDDEEEEEEILRAQESSDDELEYVDLPPKLPSPTSIVEDLVDAWQYTSALPMQVDESDTSEISSQSSYTTTLTSSLNIILQREYKELALQWQPTPPGRTPRTGITETGELVPPPEANPLRPAAEPPLELCRPGGPRIYDLLNELLLEPYGILAWSIVDREEEIYKLADVLDEDKVMMALWNRVTFTFRREDETYCSGVQTFIDEYYVMIHRAAGWAALRAFLIVLAANKFLNIRDVLKLLNHYDKKVKKNEWYKEMPASST</sequence>
<gene>
    <name evidence="3" type="ORF">PHACADRAFT_201677</name>
</gene>
<dbReference type="KEGG" id="pco:PHACADRAFT_201677"/>
<evidence type="ECO:0000256" key="2">
    <source>
        <dbReference type="SAM" id="MobiDB-lite"/>
    </source>
</evidence>
<feature type="compositionally biased region" description="Low complexity" evidence="2">
    <location>
        <begin position="341"/>
        <end position="350"/>
    </location>
</feature>
<evidence type="ECO:0000313" key="3">
    <source>
        <dbReference type="EMBL" id="EKM49415.1"/>
    </source>
</evidence>
<dbReference type="HOGENOM" id="CLU_027587_0_0_1"/>
<reference evidence="3 4" key="1">
    <citation type="journal article" date="2012" name="BMC Genomics">
        <title>Comparative genomics of the white-rot fungi, Phanerochaete carnosa and P. chrysosporium, to elucidate the genetic basis of the distinct wood types they colonize.</title>
        <authorList>
            <person name="Suzuki H."/>
            <person name="MacDonald J."/>
            <person name="Syed K."/>
            <person name="Salamov A."/>
            <person name="Hori C."/>
            <person name="Aerts A."/>
            <person name="Henrissat B."/>
            <person name="Wiebenga A."/>
            <person name="vanKuyk P.A."/>
            <person name="Barry K."/>
            <person name="Lindquist E."/>
            <person name="LaButti K."/>
            <person name="Lapidus A."/>
            <person name="Lucas S."/>
            <person name="Coutinho P."/>
            <person name="Gong Y."/>
            <person name="Samejima M."/>
            <person name="Mahadevan R."/>
            <person name="Abou-Zaid M."/>
            <person name="de Vries R.P."/>
            <person name="Igarashi K."/>
            <person name="Yadav J.S."/>
            <person name="Grigoriev I.V."/>
            <person name="Master E.R."/>
        </authorList>
    </citation>
    <scope>NUCLEOTIDE SEQUENCE [LARGE SCALE GENOMIC DNA]</scope>
    <source>
        <strain evidence="3 4">HHB-10118-sp</strain>
    </source>
</reference>
<dbReference type="InParanoid" id="K5VRN5"/>